<feature type="domain" description="CENP-V/GFA" evidence="6">
    <location>
        <begin position="7"/>
        <end position="119"/>
    </location>
</feature>
<dbReference type="EMBL" id="JAPDRL010000051">
    <property type="protein sequence ID" value="KAJ9662245.1"/>
    <property type="molecule type" value="Genomic_DNA"/>
</dbReference>
<dbReference type="Pfam" id="PF04828">
    <property type="entry name" value="GFA"/>
    <property type="match status" value="2"/>
</dbReference>
<evidence type="ECO:0000259" key="6">
    <source>
        <dbReference type="PROSITE" id="PS51891"/>
    </source>
</evidence>
<evidence type="ECO:0000313" key="8">
    <source>
        <dbReference type="Proteomes" id="UP001172684"/>
    </source>
</evidence>
<evidence type="ECO:0000313" key="7">
    <source>
        <dbReference type="EMBL" id="KAJ9662245.1"/>
    </source>
</evidence>
<name>A0ABQ9NMS1_9PEZI</name>
<evidence type="ECO:0000256" key="1">
    <source>
        <dbReference type="ARBA" id="ARBA00005495"/>
    </source>
</evidence>
<dbReference type="PANTHER" id="PTHR33337">
    <property type="entry name" value="GFA DOMAIN-CONTAINING PROTEIN"/>
    <property type="match status" value="1"/>
</dbReference>
<gene>
    <name evidence="7" type="ORF">H2201_006175</name>
</gene>
<dbReference type="InterPro" id="IPR006913">
    <property type="entry name" value="CENP-V/GFA"/>
</dbReference>
<sequence>MAEITSITASCLCGTSTYPFTLPTSSLPLPARFCHCTTCRRTSGVLCTTYITVPPDLNPAPEFSTLTPYDSSDRLTRYFCTTCGTHMFIRERASGRLIVCTGVLDRTAGIVQLIGHEWISDTRDGGASGWLRTIEGRAQDRWLGDEDRSEEAPLNWRSSLSEPKGTAASATKDKLHAHCHCNGASFYISRPSARSLDVGSAPFPDLMVPYHSGASAENPTGEAWWLRSNSAGDKTRFLAGTCTCRSCRLASGFDFVAWAFVPTSNITLEDGSPFKRYFGSIRTFESSPGTKRAFCGVCGASMFWDGREGLLDVAVGLLDADSGVRAEEWVEWWTGRVSFGEEGLNGSLVDALGEGLRKWHADTEA</sequence>
<organism evidence="7 8">
    <name type="scientific">Coniosporium apollinis</name>
    <dbReference type="NCBI Taxonomy" id="61459"/>
    <lineage>
        <taxon>Eukaryota</taxon>
        <taxon>Fungi</taxon>
        <taxon>Dikarya</taxon>
        <taxon>Ascomycota</taxon>
        <taxon>Pezizomycotina</taxon>
        <taxon>Dothideomycetes</taxon>
        <taxon>Dothideomycetes incertae sedis</taxon>
        <taxon>Coniosporium</taxon>
    </lineage>
</organism>
<keyword evidence="2" id="KW-0479">Metal-binding</keyword>
<evidence type="ECO:0000256" key="2">
    <source>
        <dbReference type="ARBA" id="ARBA00022723"/>
    </source>
</evidence>
<comment type="caution">
    <text evidence="7">The sequence shown here is derived from an EMBL/GenBank/DDBJ whole genome shotgun (WGS) entry which is preliminary data.</text>
</comment>
<proteinExistence type="inferred from homology"/>
<reference evidence="7" key="1">
    <citation type="submission" date="2022-10" db="EMBL/GenBank/DDBJ databases">
        <title>Culturing micro-colonial fungi from biological soil crusts in the Mojave desert and describing Neophaeococcomyces mojavensis, and introducing the new genera and species Taxawa tesnikishii.</title>
        <authorList>
            <person name="Kurbessoian T."/>
            <person name="Stajich J.E."/>
        </authorList>
    </citation>
    <scope>NUCLEOTIDE SEQUENCE</scope>
    <source>
        <strain evidence="7">TK_1</strain>
    </source>
</reference>
<dbReference type="InterPro" id="IPR011057">
    <property type="entry name" value="Mss4-like_sf"/>
</dbReference>
<feature type="domain" description="CENP-V/GFA" evidence="6">
    <location>
        <begin position="211"/>
        <end position="330"/>
    </location>
</feature>
<accession>A0ABQ9NMS1</accession>
<evidence type="ECO:0000256" key="5">
    <source>
        <dbReference type="SAM" id="MobiDB-lite"/>
    </source>
</evidence>
<dbReference type="SUPFAM" id="SSF51316">
    <property type="entry name" value="Mss4-like"/>
    <property type="match status" value="2"/>
</dbReference>
<keyword evidence="8" id="KW-1185">Reference proteome</keyword>
<comment type="similarity">
    <text evidence="1">Belongs to the Gfa family.</text>
</comment>
<dbReference type="Gene3D" id="3.90.1590.10">
    <property type="entry name" value="glutathione-dependent formaldehyde- activating enzyme (gfa)"/>
    <property type="match status" value="2"/>
</dbReference>
<keyword evidence="4" id="KW-0456">Lyase</keyword>
<dbReference type="PANTHER" id="PTHR33337:SF30">
    <property type="entry name" value="DUF636 DOMAIN PROTEIN (AFU_ORTHOLOGUE AFUA_1G03180)"/>
    <property type="match status" value="1"/>
</dbReference>
<evidence type="ECO:0000256" key="3">
    <source>
        <dbReference type="ARBA" id="ARBA00022833"/>
    </source>
</evidence>
<dbReference type="PROSITE" id="PS51891">
    <property type="entry name" value="CENP_V_GFA"/>
    <property type="match status" value="2"/>
</dbReference>
<evidence type="ECO:0000256" key="4">
    <source>
        <dbReference type="ARBA" id="ARBA00023239"/>
    </source>
</evidence>
<keyword evidence="3" id="KW-0862">Zinc</keyword>
<feature type="region of interest" description="Disordered" evidence="5">
    <location>
        <begin position="142"/>
        <end position="164"/>
    </location>
</feature>
<dbReference type="Proteomes" id="UP001172684">
    <property type="component" value="Unassembled WGS sequence"/>
</dbReference>
<protein>
    <recommendedName>
        <fullName evidence="6">CENP-V/GFA domain-containing protein</fullName>
    </recommendedName>
</protein>